<feature type="domain" description="ASPIC/UnbV" evidence="2">
    <location>
        <begin position="548"/>
        <end position="615"/>
    </location>
</feature>
<dbReference type="Gene3D" id="2.130.10.130">
    <property type="entry name" value="Integrin alpha, N-terminal"/>
    <property type="match status" value="4"/>
</dbReference>
<keyword evidence="4" id="KW-1185">Reference proteome</keyword>
<dbReference type="InterPro" id="IPR027039">
    <property type="entry name" value="Crtac1"/>
</dbReference>
<dbReference type="PROSITE" id="PS51257">
    <property type="entry name" value="PROKAR_LIPOPROTEIN"/>
    <property type="match status" value="1"/>
</dbReference>
<organism evidence="3 4">
    <name type="scientific">Agaribacillus aureus</name>
    <dbReference type="NCBI Taxonomy" id="3051825"/>
    <lineage>
        <taxon>Bacteria</taxon>
        <taxon>Pseudomonadati</taxon>
        <taxon>Bacteroidota</taxon>
        <taxon>Cytophagia</taxon>
        <taxon>Cytophagales</taxon>
        <taxon>Splendidivirgaceae</taxon>
        <taxon>Agaribacillus</taxon>
    </lineage>
</organism>
<proteinExistence type="predicted"/>
<dbReference type="Proteomes" id="UP001172083">
    <property type="component" value="Unassembled WGS sequence"/>
</dbReference>
<dbReference type="InterPro" id="IPR013517">
    <property type="entry name" value="FG-GAP"/>
</dbReference>
<evidence type="ECO:0000313" key="4">
    <source>
        <dbReference type="Proteomes" id="UP001172083"/>
    </source>
</evidence>
<dbReference type="InterPro" id="IPR028994">
    <property type="entry name" value="Integrin_alpha_N"/>
</dbReference>
<dbReference type="EMBL" id="JAUJEB010000006">
    <property type="protein sequence ID" value="MDN5215189.1"/>
    <property type="molecule type" value="Genomic_DNA"/>
</dbReference>
<evidence type="ECO:0000313" key="3">
    <source>
        <dbReference type="EMBL" id="MDN5215189.1"/>
    </source>
</evidence>
<sequence>MKKKVLVVLTIICWLVACNPKGEEKQSIPAIAEAGPLFDIIPTSQNGISFRNTLPENERMNSIFYEYYYNGGGVAVGDLDGDQLPELFFTGNVTPNKLYKNLGNLKFRDITDEAGLTDSPSWTTGTTMVDINNDGILDIYVCRSGKLKKEQRANLFFISTGMVDGIPQYTEKAKELGLADPGYATQALFFDFDLDNDLDMFLLNHNVEVRPFYDLDKIRNSRDPYVGDKLFRNDAPIKPSSKKENAVVFKDISSDAGIIGHELGYGLGVSAGDLNNDGWPDLYIANDYSEHDYLYINNGDGTFSEHLKHATGHISNYSMGTDIADINNDGWADLITLDMVAEDNYGIKTSMSGMDEEKFWNAVDNGFHYQYMFNTLQLNNGHNHFSDIAQMAGVTNTDWSWAPLLADFDNDGFKDLFISNGLKRDFRNNDYRNYKIKRLEAAEREHVGSKASLIRELVSLTPKRKKANYIFRNEGNLTFSKKVKAWGFEQKTFSNGATYADLDNDGDLDLVVNNVDEEPTIYRNNTRSKSNKHFISISFQGPSTNMNGIGAKIILKAGGQMQVQENFPTRGYQSSVDHCLHFGLGGTKTIDELLIIWPDARFERIHDIPTNQKLTVSYANATGKFNYALLKKDPSNHLFTDHTEQSKVNFQHRENGYNDFAKESLLPHKMSQFGPALAVGDINRDGADDFYIGGAHGYAGGLWLQNTDGTFAKSNATLWTAERHFEDLDATFFDLENDGDLDLYVVSGGNEFDAGDSLYQDRIYINDGQGNFSRAYAALPNIKSSGSVVRPFDYDGDGDQDLFIGERLVPAKYPFPTDSYLLRNDSGIFTDITPEHAPGLLGLGMVTDATWADYDQDEDPDLIVVGEWMPITIFENSGSQLVKVNPEGLKNSTGWWFSLASDDIDNDGDLDFVAGNLGLNYKYKATAAEPFEVYAHDFDENGTMDIVLGYHNQGTLFPLRGRECSSNQMPFIKEKFPTYNAFASADLHQVYGAGNLEQALHYQAKTFASAIIYNEGNGIFRVAPMPQLAQMSSVNTILIDDFNNDSISDLLIAGNLYVSEVETPRNDAGYGLLLSGDGAGNFTALNYQDTGLAIYGDVKKMKTIGLPGAKNRGIIVAKNNDHVQVLKLKSGRK</sequence>
<accession>A0ABT8LBM6</accession>
<dbReference type="Pfam" id="PF07593">
    <property type="entry name" value="UnbV_ASPIC"/>
    <property type="match status" value="1"/>
</dbReference>
<dbReference type="PANTHER" id="PTHR16026:SF0">
    <property type="entry name" value="CARTILAGE ACIDIC PROTEIN 1"/>
    <property type="match status" value="1"/>
</dbReference>
<name>A0ABT8LBM6_9BACT</name>
<comment type="caution">
    <text evidence="3">The sequence shown here is derived from an EMBL/GenBank/DDBJ whole genome shotgun (WGS) entry which is preliminary data.</text>
</comment>
<dbReference type="RefSeq" id="WP_346760528.1">
    <property type="nucleotide sequence ID" value="NZ_JAUJEB010000006.1"/>
</dbReference>
<reference evidence="3" key="1">
    <citation type="submission" date="2023-06" db="EMBL/GenBank/DDBJ databases">
        <title>Genomic of Agaribacillus aureum.</title>
        <authorList>
            <person name="Wang G."/>
        </authorList>
    </citation>
    <scope>NUCLEOTIDE SEQUENCE</scope>
    <source>
        <strain evidence="3">BMA12</strain>
    </source>
</reference>
<gene>
    <name evidence="3" type="ORF">QQ020_24125</name>
</gene>
<dbReference type="Pfam" id="PF13517">
    <property type="entry name" value="FG-GAP_3"/>
    <property type="match status" value="5"/>
</dbReference>
<evidence type="ECO:0000256" key="1">
    <source>
        <dbReference type="ARBA" id="ARBA00022729"/>
    </source>
</evidence>
<protein>
    <submittedName>
        <fullName evidence="3">VCBS repeat-containing protein</fullName>
    </submittedName>
</protein>
<dbReference type="SUPFAM" id="SSF69318">
    <property type="entry name" value="Integrin alpha N-terminal domain"/>
    <property type="match status" value="3"/>
</dbReference>
<dbReference type="InterPro" id="IPR011519">
    <property type="entry name" value="UnbV_ASPIC"/>
</dbReference>
<dbReference type="PANTHER" id="PTHR16026">
    <property type="entry name" value="CARTILAGE ACIDIC PROTEIN 1"/>
    <property type="match status" value="1"/>
</dbReference>
<evidence type="ECO:0000259" key="2">
    <source>
        <dbReference type="Pfam" id="PF07593"/>
    </source>
</evidence>
<keyword evidence="1" id="KW-0732">Signal</keyword>